<dbReference type="GeneTree" id="ENSGT00940000167682"/>
<keyword evidence="3" id="KW-0342">GTP-binding</keyword>
<keyword evidence="4" id="KW-0175">Coiled coil</keyword>
<comment type="similarity">
    <text evidence="1">Belongs to the TRAFAC class TrmE-Era-EngA-EngB-Septin-like GTPase superfamily. AIG1/Toc34/Toc159-like paraseptin GTPase family. IAN subfamily.</text>
</comment>
<organism evidence="6 7">
    <name type="scientific">Electrophorus electricus</name>
    <name type="common">Electric eel</name>
    <name type="synonym">Gymnotus electricus</name>
    <dbReference type="NCBI Taxonomy" id="8005"/>
    <lineage>
        <taxon>Eukaryota</taxon>
        <taxon>Metazoa</taxon>
        <taxon>Chordata</taxon>
        <taxon>Craniata</taxon>
        <taxon>Vertebrata</taxon>
        <taxon>Euteleostomi</taxon>
        <taxon>Actinopterygii</taxon>
        <taxon>Neopterygii</taxon>
        <taxon>Teleostei</taxon>
        <taxon>Ostariophysi</taxon>
        <taxon>Gymnotiformes</taxon>
        <taxon>Gymnotoidei</taxon>
        <taxon>Gymnotidae</taxon>
        <taxon>Electrophorus</taxon>
    </lineage>
</organism>
<dbReference type="Gene3D" id="3.40.50.300">
    <property type="entry name" value="P-loop containing nucleotide triphosphate hydrolases"/>
    <property type="match status" value="1"/>
</dbReference>
<keyword evidence="7" id="KW-1185">Reference proteome</keyword>
<evidence type="ECO:0000256" key="1">
    <source>
        <dbReference type="ARBA" id="ARBA00008535"/>
    </source>
</evidence>
<dbReference type="STRING" id="8005.ENSEEEP00000028764"/>
<dbReference type="PANTHER" id="PTHR10903">
    <property type="entry name" value="GTPASE, IMAP FAMILY MEMBER-RELATED"/>
    <property type="match status" value="1"/>
</dbReference>
<feature type="coiled-coil region" evidence="4">
    <location>
        <begin position="234"/>
        <end position="261"/>
    </location>
</feature>
<dbReference type="PANTHER" id="PTHR10903:SF177">
    <property type="entry name" value="GTPASE IMAP FAMILY MEMBER 4-LIKE-RELATED"/>
    <property type="match status" value="1"/>
</dbReference>
<evidence type="ECO:0000256" key="4">
    <source>
        <dbReference type="SAM" id="Coils"/>
    </source>
</evidence>
<dbReference type="InterPro" id="IPR027417">
    <property type="entry name" value="P-loop_NTPase"/>
</dbReference>
<name>A0A4W4FXD1_ELEEL</name>
<dbReference type="OMA" id="IVVCHER"/>
<dbReference type="Ensembl" id="ENSEEET00000029102.2">
    <property type="protein sequence ID" value="ENSEEEP00000028764.2"/>
    <property type="gene ID" value="ENSEEEG00000013822.2"/>
</dbReference>
<reference evidence="6" key="3">
    <citation type="submission" date="2020-05" db="EMBL/GenBank/DDBJ databases">
        <title>Electrophorus electricus (electric eel) genome, fEleEle1, primary haplotype.</title>
        <authorList>
            <person name="Myers G."/>
            <person name="Meyer A."/>
            <person name="Fedrigo O."/>
            <person name="Formenti G."/>
            <person name="Rhie A."/>
            <person name="Tracey A."/>
            <person name="Sims Y."/>
            <person name="Jarvis E.D."/>
        </authorList>
    </citation>
    <scope>NUCLEOTIDE SEQUENCE [LARGE SCALE GENOMIC DNA]</scope>
</reference>
<dbReference type="Proteomes" id="UP000314983">
    <property type="component" value="Chromosome 4"/>
</dbReference>
<dbReference type="AlphaFoldDB" id="A0A4W4FXD1"/>
<dbReference type="GO" id="GO:0005525">
    <property type="term" value="F:GTP binding"/>
    <property type="evidence" value="ECO:0007669"/>
    <property type="project" value="UniProtKB-KW"/>
</dbReference>
<dbReference type="PROSITE" id="PS51720">
    <property type="entry name" value="G_AIG1"/>
    <property type="match status" value="1"/>
</dbReference>
<dbReference type="InterPro" id="IPR045058">
    <property type="entry name" value="GIMA/IAN/Toc"/>
</dbReference>
<dbReference type="Pfam" id="PF04548">
    <property type="entry name" value="AIG1"/>
    <property type="match status" value="1"/>
</dbReference>
<evidence type="ECO:0000256" key="3">
    <source>
        <dbReference type="ARBA" id="ARBA00023134"/>
    </source>
</evidence>
<reference evidence="7" key="1">
    <citation type="journal article" date="2014" name="Science">
        <title>Nonhuman genetics. Genomic basis for the convergent evolution of electric organs.</title>
        <authorList>
            <person name="Gallant J.R."/>
            <person name="Traeger L.L."/>
            <person name="Volkening J.D."/>
            <person name="Moffett H."/>
            <person name="Chen P.H."/>
            <person name="Novina C.D."/>
            <person name="Phillips G.N.Jr."/>
            <person name="Anand R."/>
            <person name="Wells G.B."/>
            <person name="Pinch M."/>
            <person name="Guth R."/>
            <person name="Unguez G.A."/>
            <person name="Albert J.S."/>
            <person name="Zakon H.H."/>
            <person name="Samanta M.P."/>
            <person name="Sussman M.R."/>
        </authorList>
    </citation>
    <scope>NUCLEOTIDE SEQUENCE [LARGE SCALE GENOMIC DNA]</scope>
</reference>
<evidence type="ECO:0000313" key="6">
    <source>
        <dbReference type="Ensembl" id="ENSEEEP00000028764.2"/>
    </source>
</evidence>
<reference evidence="6" key="4">
    <citation type="submission" date="2025-08" db="UniProtKB">
        <authorList>
            <consortium name="Ensembl"/>
        </authorList>
    </citation>
    <scope>IDENTIFICATION</scope>
</reference>
<protein>
    <recommendedName>
        <fullName evidence="5">AIG1-type G domain-containing protein</fullName>
    </recommendedName>
</protein>
<sequence>PPSMSADDTSLRIIVFGNSGLHQYSLTESILQRAIFKFVDYHTALTTKTLGQYLTRNVTLVNTPNFNSPDISHNTLKKELRKAVCFSCPGPHAVIFMLDLLDVPSTTYDIFKPVVQHFGEKILNHTMIVLYHEKEGDCQSLVDSVRRNQDFRELLEMCGQRYLVFGGKANRKDGSAARELLDQIDQMVSEHGIYSNQEFEDADKRIKKEEKFIEKERKKEIRKMLEALEKKHSGEDLAREMKCYEEKIQFQNRERAEVRVADRLGFTLRLVDYAVAIGKGTFVGALLGTAMGIVGTTVGAAVGAVLGGVFGGAAREAWQYFSNAFTYFHRDST</sequence>
<proteinExistence type="inferred from homology"/>
<reference evidence="7" key="2">
    <citation type="journal article" date="2017" name="Sci. Adv.">
        <title>A tail of two voltages: Proteomic comparison of the three electric organs of the electric eel.</title>
        <authorList>
            <person name="Traeger L.L."/>
            <person name="Sabat G."/>
            <person name="Barrett-Wilt G.A."/>
            <person name="Wells G.B."/>
            <person name="Sussman M.R."/>
        </authorList>
    </citation>
    <scope>NUCLEOTIDE SEQUENCE [LARGE SCALE GENOMIC DNA]</scope>
</reference>
<accession>A0A4W4FXD1</accession>
<evidence type="ECO:0000313" key="7">
    <source>
        <dbReference type="Proteomes" id="UP000314983"/>
    </source>
</evidence>
<dbReference type="InterPro" id="IPR006703">
    <property type="entry name" value="G_AIG1"/>
</dbReference>
<evidence type="ECO:0000256" key="2">
    <source>
        <dbReference type="ARBA" id="ARBA00022741"/>
    </source>
</evidence>
<feature type="domain" description="AIG1-type G" evidence="5">
    <location>
        <begin position="8"/>
        <end position="203"/>
    </location>
</feature>
<keyword evidence="2" id="KW-0547">Nucleotide-binding</keyword>
<reference evidence="6" key="5">
    <citation type="submission" date="2025-09" db="UniProtKB">
        <authorList>
            <consortium name="Ensembl"/>
        </authorList>
    </citation>
    <scope>IDENTIFICATION</scope>
</reference>
<evidence type="ECO:0000259" key="5">
    <source>
        <dbReference type="PROSITE" id="PS51720"/>
    </source>
</evidence>